<dbReference type="EMBL" id="KQ243720">
    <property type="protein sequence ID" value="KNC75289.1"/>
    <property type="molecule type" value="Genomic_DNA"/>
</dbReference>
<dbReference type="GO" id="GO:0006298">
    <property type="term" value="P:mismatch repair"/>
    <property type="evidence" value="ECO:0007669"/>
    <property type="project" value="TreeGrafter"/>
</dbReference>
<evidence type="ECO:0000256" key="2">
    <source>
        <dbReference type="ARBA" id="ARBA00022723"/>
    </source>
</evidence>
<evidence type="ECO:0000259" key="11">
    <source>
        <dbReference type="Pfam" id="PF14815"/>
    </source>
</evidence>
<comment type="function">
    <text evidence="9">Adenine glycosylase active on G-A mispairs.</text>
</comment>
<feature type="region of interest" description="Disordered" evidence="10">
    <location>
        <begin position="116"/>
        <end position="154"/>
    </location>
</feature>
<feature type="compositionally biased region" description="Polar residues" evidence="10">
    <location>
        <begin position="119"/>
        <end position="130"/>
    </location>
</feature>
<proteinExistence type="inferred from homology"/>
<dbReference type="Gene3D" id="3.90.79.10">
    <property type="entry name" value="Nucleoside Triphosphate Pyrophosphohydrolase"/>
    <property type="match status" value="1"/>
</dbReference>
<dbReference type="GO" id="GO:0035485">
    <property type="term" value="F:adenine/guanine mispair binding"/>
    <property type="evidence" value="ECO:0007669"/>
    <property type="project" value="TreeGrafter"/>
</dbReference>
<dbReference type="InterPro" id="IPR015797">
    <property type="entry name" value="NUDIX_hydrolase-like_dom_sf"/>
</dbReference>
<dbReference type="PANTHER" id="PTHR42944:SF1">
    <property type="entry name" value="ADENINE DNA GLYCOSYLASE"/>
    <property type="match status" value="1"/>
</dbReference>
<dbReference type="GO" id="GO:0032357">
    <property type="term" value="F:oxidized purine DNA binding"/>
    <property type="evidence" value="ECO:0007669"/>
    <property type="project" value="TreeGrafter"/>
</dbReference>
<keyword evidence="5 9" id="KW-0408">Iron</keyword>
<keyword evidence="4" id="KW-0378">Hydrolase</keyword>
<evidence type="ECO:0000256" key="6">
    <source>
        <dbReference type="ARBA" id="ARBA00023014"/>
    </source>
</evidence>
<keyword evidence="2" id="KW-0479">Metal-binding</keyword>
<evidence type="ECO:0000256" key="8">
    <source>
        <dbReference type="ARBA" id="ARBA00023295"/>
    </source>
</evidence>
<dbReference type="AlphaFoldDB" id="A0A0L0FET9"/>
<dbReference type="GO" id="GO:0051539">
    <property type="term" value="F:4 iron, 4 sulfur cluster binding"/>
    <property type="evidence" value="ECO:0007669"/>
    <property type="project" value="UniProtKB-UniRule"/>
</dbReference>
<comment type="similarity">
    <text evidence="9">Belongs to the Nth/MutY family.</text>
</comment>
<evidence type="ECO:0000256" key="7">
    <source>
        <dbReference type="ARBA" id="ARBA00023204"/>
    </source>
</evidence>
<dbReference type="eggNOG" id="KOG2457">
    <property type="taxonomic scope" value="Eukaryota"/>
</dbReference>
<keyword evidence="13" id="KW-1185">Reference proteome</keyword>
<organism evidence="12 13">
    <name type="scientific">Sphaeroforma arctica JP610</name>
    <dbReference type="NCBI Taxonomy" id="667725"/>
    <lineage>
        <taxon>Eukaryota</taxon>
        <taxon>Ichthyosporea</taxon>
        <taxon>Ichthyophonida</taxon>
        <taxon>Sphaeroforma</taxon>
    </lineage>
</organism>
<protein>
    <recommendedName>
        <fullName evidence="9">Adenine DNA glycosylase</fullName>
        <ecNumber evidence="9">3.2.2.31</ecNumber>
    </recommendedName>
</protein>
<dbReference type="GO" id="GO:0034039">
    <property type="term" value="F:8-oxo-7,8-dihydroguanine DNA N-glycosylase activity"/>
    <property type="evidence" value="ECO:0007669"/>
    <property type="project" value="TreeGrafter"/>
</dbReference>
<keyword evidence="8 9" id="KW-0326">Glycosidase</keyword>
<dbReference type="STRING" id="667725.A0A0L0FET9"/>
<evidence type="ECO:0000256" key="10">
    <source>
        <dbReference type="SAM" id="MobiDB-lite"/>
    </source>
</evidence>
<dbReference type="GO" id="GO:0006284">
    <property type="term" value="P:base-excision repair"/>
    <property type="evidence" value="ECO:0007669"/>
    <property type="project" value="UniProtKB-UniRule"/>
</dbReference>
<evidence type="ECO:0000256" key="1">
    <source>
        <dbReference type="ARBA" id="ARBA00022485"/>
    </source>
</evidence>
<comment type="cofactor">
    <cofactor evidence="9">
        <name>[4Fe-4S] cluster</name>
        <dbReference type="ChEBI" id="CHEBI:49883"/>
    </cofactor>
    <text evidence="9">Binds 1 [4Fe-4S] cluster.</text>
</comment>
<dbReference type="EC" id="3.2.2.31" evidence="9"/>
<dbReference type="CDD" id="cd03431">
    <property type="entry name" value="NUDIX_DNA_Glycosylase_C-MutY"/>
    <property type="match status" value="1"/>
</dbReference>
<dbReference type="InterPro" id="IPR029119">
    <property type="entry name" value="MutY_C"/>
</dbReference>
<evidence type="ECO:0000313" key="12">
    <source>
        <dbReference type="EMBL" id="KNC75289.1"/>
    </source>
</evidence>
<evidence type="ECO:0000256" key="9">
    <source>
        <dbReference type="RuleBase" id="RU365096"/>
    </source>
</evidence>
<dbReference type="Proteomes" id="UP000054560">
    <property type="component" value="Unassembled WGS sequence"/>
</dbReference>
<keyword evidence="3 9" id="KW-0227">DNA damage</keyword>
<accession>A0A0L0FET9</accession>
<dbReference type="InterPro" id="IPR044298">
    <property type="entry name" value="MIG/MutY"/>
</dbReference>
<keyword evidence="1" id="KW-0004">4Fe-4S</keyword>
<keyword evidence="6" id="KW-0411">Iron-sulfur</keyword>
<dbReference type="RefSeq" id="XP_014149191.1">
    <property type="nucleotide sequence ID" value="XM_014293716.1"/>
</dbReference>
<dbReference type="OrthoDB" id="10248838at2759"/>
<dbReference type="GO" id="GO:0005634">
    <property type="term" value="C:nucleus"/>
    <property type="evidence" value="ECO:0007669"/>
    <property type="project" value="TreeGrafter"/>
</dbReference>
<feature type="domain" description="Adenine DNA glycosylase C-terminal" evidence="11">
    <location>
        <begin position="4"/>
        <end position="114"/>
    </location>
</feature>
<evidence type="ECO:0000256" key="5">
    <source>
        <dbReference type="ARBA" id="ARBA00023004"/>
    </source>
</evidence>
<dbReference type="SUPFAM" id="SSF55811">
    <property type="entry name" value="Nudix"/>
    <property type="match status" value="1"/>
</dbReference>
<dbReference type="GeneID" id="25912688"/>
<keyword evidence="7" id="KW-0234">DNA repair</keyword>
<dbReference type="Pfam" id="PF14815">
    <property type="entry name" value="NUDIX_4"/>
    <property type="match status" value="1"/>
</dbReference>
<dbReference type="PANTHER" id="PTHR42944">
    <property type="entry name" value="ADENINE DNA GLYCOSYLASE"/>
    <property type="match status" value="1"/>
</dbReference>
<gene>
    <name evidence="12" type="ORF">SARC_12184</name>
</gene>
<evidence type="ECO:0000256" key="4">
    <source>
        <dbReference type="ARBA" id="ARBA00022801"/>
    </source>
</evidence>
<name>A0A0L0FET9_9EUKA</name>
<reference evidence="12 13" key="1">
    <citation type="submission" date="2011-02" db="EMBL/GenBank/DDBJ databases">
        <title>The Genome Sequence of Sphaeroforma arctica JP610.</title>
        <authorList>
            <consortium name="The Broad Institute Genome Sequencing Platform"/>
            <person name="Russ C."/>
            <person name="Cuomo C."/>
            <person name="Young S.K."/>
            <person name="Zeng Q."/>
            <person name="Gargeya S."/>
            <person name="Alvarado L."/>
            <person name="Berlin A."/>
            <person name="Chapman S.B."/>
            <person name="Chen Z."/>
            <person name="Freedman E."/>
            <person name="Gellesch M."/>
            <person name="Goldberg J."/>
            <person name="Griggs A."/>
            <person name="Gujja S."/>
            <person name="Heilman E."/>
            <person name="Heiman D."/>
            <person name="Howarth C."/>
            <person name="Mehta T."/>
            <person name="Neiman D."/>
            <person name="Pearson M."/>
            <person name="Roberts A."/>
            <person name="Saif S."/>
            <person name="Shea T."/>
            <person name="Shenoy N."/>
            <person name="Sisk P."/>
            <person name="Stolte C."/>
            <person name="Sykes S."/>
            <person name="White J."/>
            <person name="Yandava C."/>
            <person name="Burger G."/>
            <person name="Gray M.W."/>
            <person name="Holland P.W.H."/>
            <person name="King N."/>
            <person name="Lang F.B.F."/>
            <person name="Roger A.J."/>
            <person name="Ruiz-Trillo I."/>
            <person name="Haas B."/>
            <person name="Nusbaum C."/>
            <person name="Birren B."/>
        </authorList>
    </citation>
    <scope>NUCLEOTIDE SEQUENCE [LARGE SCALE GENOMIC DNA]</scope>
    <source>
        <strain evidence="12 13">JP610</strain>
    </source>
</reference>
<dbReference type="GO" id="GO:0046872">
    <property type="term" value="F:metal ion binding"/>
    <property type="evidence" value="ECO:0007669"/>
    <property type="project" value="UniProtKB-UniRule"/>
</dbReference>
<comment type="catalytic activity">
    <reaction evidence="9">
        <text>Hydrolyzes free adenine bases from 7,8-dihydro-8-oxoguanine:adenine mismatched double-stranded DNA, leaving an apurinic site.</text>
        <dbReference type="EC" id="3.2.2.31"/>
    </reaction>
</comment>
<sequence>MSPIGLLAGMWEFPSVELPADAKSTTALRRKLINTHCKEDLQTDIVGYKTRQEMGEVLHKFSHIHNTYHVELICFAEAIYLQNNGNDTSRTFQWVPLEDMEKLALSTAMRKVLKLAEGTTKQKSGQNQKSGGKDEKSSLKQPKLTAMFVRKAKG</sequence>
<dbReference type="GO" id="GO:0000701">
    <property type="term" value="F:purine-specific mismatch base pair DNA N-glycosylase activity"/>
    <property type="evidence" value="ECO:0007669"/>
    <property type="project" value="UniProtKB-EC"/>
</dbReference>
<evidence type="ECO:0000313" key="13">
    <source>
        <dbReference type="Proteomes" id="UP000054560"/>
    </source>
</evidence>
<evidence type="ECO:0000256" key="3">
    <source>
        <dbReference type="ARBA" id="ARBA00022763"/>
    </source>
</evidence>